<evidence type="ECO:0000256" key="1">
    <source>
        <dbReference type="SAM" id="MobiDB-lite"/>
    </source>
</evidence>
<gene>
    <name evidence="2" type="ORF">B0H15DRAFT_145377</name>
</gene>
<feature type="region of interest" description="Disordered" evidence="1">
    <location>
        <begin position="13"/>
        <end position="34"/>
    </location>
</feature>
<feature type="compositionally biased region" description="Basic residues" evidence="1">
    <location>
        <begin position="106"/>
        <end position="121"/>
    </location>
</feature>
<name>A0AAD6U963_9AGAR</name>
<dbReference type="AlphaFoldDB" id="A0AAD6U963"/>
<comment type="caution">
    <text evidence="2">The sequence shown here is derived from an EMBL/GenBank/DDBJ whole genome shotgun (WGS) entry which is preliminary data.</text>
</comment>
<reference evidence="2" key="1">
    <citation type="submission" date="2023-03" db="EMBL/GenBank/DDBJ databases">
        <title>Massive genome expansion in bonnet fungi (Mycena s.s.) driven by repeated elements and novel gene families across ecological guilds.</title>
        <authorList>
            <consortium name="Lawrence Berkeley National Laboratory"/>
            <person name="Harder C.B."/>
            <person name="Miyauchi S."/>
            <person name="Viragh M."/>
            <person name="Kuo A."/>
            <person name="Thoen E."/>
            <person name="Andreopoulos B."/>
            <person name="Lu D."/>
            <person name="Skrede I."/>
            <person name="Drula E."/>
            <person name="Henrissat B."/>
            <person name="Morin E."/>
            <person name="Kohler A."/>
            <person name="Barry K."/>
            <person name="LaButti K."/>
            <person name="Morin E."/>
            <person name="Salamov A."/>
            <person name="Lipzen A."/>
            <person name="Mereny Z."/>
            <person name="Hegedus B."/>
            <person name="Baldrian P."/>
            <person name="Stursova M."/>
            <person name="Weitz H."/>
            <person name="Taylor A."/>
            <person name="Grigoriev I.V."/>
            <person name="Nagy L.G."/>
            <person name="Martin F."/>
            <person name="Kauserud H."/>
        </authorList>
    </citation>
    <scope>NUCLEOTIDE SEQUENCE</scope>
    <source>
        <strain evidence="2">CBHHK173m</strain>
    </source>
</reference>
<feature type="region of interest" description="Disordered" evidence="1">
    <location>
        <begin position="195"/>
        <end position="228"/>
    </location>
</feature>
<protein>
    <submittedName>
        <fullName evidence="2">Uncharacterized protein</fullName>
    </submittedName>
</protein>
<feature type="region of interest" description="Disordered" evidence="1">
    <location>
        <begin position="94"/>
        <end position="132"/>
    </location>
</feature>
<feature type="compositionally biased region" description="Low complexity" evidence="1">
    <location>
        <begin position="197"/>
        <end position="211"/>
    </location>
</feature>
<dbReference type="Proteomes" id="UP001222325">
    <property type="component" value="Unassembled WGS sequence"/>
</dbReference>
<sequence length="228" mass="25377">MCAIDDRVAHSYLLESPPSSRSREPSLTGSRRPIRLRLPSPLLPHLDAPSSASSASCPAARLGRKSIASTRRIPACVPGTQRRGQRRRMLVHCAPRALSLSPPHSQRPRSGRRPGPRRLRPRRTEHAWPSRRTRARYVRAPSTRALAAAAADPAPAHVCPRVEVTLYAPRPTRSHRRSAQVRLVLSTSLQKLTAHLAPPSSSRARALAPACRRPRPPQHTQRRRRPRS</sequence>
<dbReference type="EMBL" id="JARJCN010000015">
    <property type="protein sequence ID" value="KAJ7093909.1"/>
    <property type="molecule type" value="Genomic_DNA"/>
</dbReference>
<organism evidence="2 3">
    <name type="scientific">Mycena belliarum</name>
    <dbReference type="NCBI Taxonomy" id="1033014"/>
    <lineage>
        <taxon>Eukaryota</taxon>
        <taxon>Fungi</taxon>
        <taxon>Dikarya</taxon>
        <taxon>Basidiomycota</taxon>
        <taxon>Agaricomycotina</taxon>
        <taxon>Agaricomycetes</taxon>
        <taxon>Agaricomycetidae</taxon>
        <taxon>Agaricales</taxon>
        <taxon>Marasmiineae</taxon>
        <taxon>Mycenaceae</taxon>
        <taxon>Mycena</taxon>
    </lineage>
</organism>
<keyword evidence="3" id="KW-1185">Reference proteome</keyword>
<feature type="compositionally biased region" description="Basic residues" evidence="1">
    <location>
        <begin position="212"/>
        <end position="228"/>
    </location>
</feature>
<evidence type="ECO:0000313" key="2">
    <source>
        <dbReference type="EMBL" id="KAJ7093909.1"/>
    </source>
</evidence>
<feature type="region of interest" description="Disordered" evidence="1">
    <location>
        <begin position="40"/>
        <end position="59"/>
    </location>
</feature>
<proteinExistence type="predicted"/>
<accession>A0AAD6U963</accession>
<evidence type="ECO:0000313" key="3">
    <source>
        <dbReference type="Proteomes" id="UP001222325"/>
    </source>
</evidence>